<dbReference type="Proteomes" id="UP001596072">
    <property type="component" value="Unassembled WGS sequence"/>
</dbReference>
<keyword evidence="2" id="KW-1185">Reference proteome</keyword>
<evidence type="ECO:0000313" key="2">
    <source>
        <dbReference type="Proteomes" id="UP001596072"/>
    </source>
</evidence>
<dbReference type="RefSeq" id="WP_136435409.1">
    <property type="nucleotide sequence ID" value="NZ_JBHSNS010000013.1"/>
</dbReference>
<comment type="caution">
    <text evidence="1">The sequence shown here is derived from an EMBL/GenBank/DDBJ whole genome shotgun (WGS) entry which is preliminary data.</text>
</comment>
<gene>
    <name evidence="1" type="ORF">ACFPQB_19830</name>
</gene>
<dbReference type="EMBL" id="JBHSNS010000013">
    <property type="protein sequence ID" value="MFC5731171.1"/>
    <property type="molecule type" value="Genomic_DNA"/>
</dbReference>
<organism evidence="1 2">
    <name type="scientific">Nocardioides vastitatis</name>
    <dbReference type="NCBI Taxonomy" id="2568655"/>
    <lineage>
        <taxon>Bacteria</taxon>
        <taxon>Bacillati</taxon>
        <taxon>Actinomycetota</taxon>
        <taxon>Actinomycetes</taxon>
        <taxon>Propionibacteriales</taxon>
        <taxon>Nocardioidaceae</taxon>
        <taxon>Nocardioides</taxon>
    </lineage>
</organism>
<evidence type="ECO:0000313" key="1">
    <source>
        <dbReference type="EMBL" id="MFC5731171.1"/>
    </source>
</evidence>
<accession>A0ABW0ZJV9</accession>
<proteinExistence type="predicted"/>
<sequence length="124" mass="13948">MNEMHYRSASSFGGRDALDAARQAWEWHGEICHVRTNESQTDGVVGALDLPDRRHVEVFVDSVDDDVLSTVEKWAVADEWVMRAVLPLAGLGRAHEALRERGCELQGYWVRDDGRVAFGHVEMA</sequence>
<name>A0ABW0ZJV9_9ACTN</name>
<protein>
    <submittedName>
        <fullName evidence="1">Uncharacterized protein</fullName>
    </submittedName>
</protein>
<reference evidence="2" key="1">
    <citation type="journal article" date="2019" name="Int. J. Syst. Evol. Microbiol.">
        <title>The Global Catalogue of Microorganisms (GCM) 10K type strain sequencing project: providing services to taxonomists for standard genome sequencing and annotation.</title>
        <authorList>
            <consortium name="The Broad Institute Genomics Platform"/>
            <consortium name="The Broad Institute Genome Sequencing Center for Infectious Disease"/>
            <person name="Wu L."/>
            <person name="Ma J."/>
        </authorList>
    </citation>
    <scope>NUCLEOTIDE SEQUENCE [LARGE SCALE GENOMIC DNA]</scope>
    <source>
        <strain evidence="2">YIM 94188</strain>
    </source>
</reference>